<accession>A0A2R5GHC1</accession>
<feature type="region of interest" description="Disordered" evidence="1">
    <location>
        <begin position="334"/>
        <end position="363"/>
    </location>
</feature>
<name>A0A2R5GHC1_9STRA</name>
<sequence>MQKASFLMREEVAHGVQVLGKLRDAGQVARLSGEKRAKVDALAQGTLRKCLMLVGRAEERRNAQEFLAWIVLVFQSVRACGLDLEVIMARACSADLSAYAAPALLYAVAQAFGASSASSQPSQANAQGTSTSGLNEAFLRMLTQVCRFALLCHTCEASQHVGISPESLSAAMASSADPLRAVLGKYSTCRAITEPVVEKSSRFASALSKVLQQLAYCSAEQGSLLCAPKMLAQLLVPFAEMGWLSRRRQVDDVGSARCPWRVTCSGVEATLEFMLQRGDRLGIQGCEVAFLFLKKTQDWPLGDHHFLLQIAALVLRCAAEPIVEASSKFAATTSRHTRDVPSISKSTLRDGKSHQPVEADDTPSMQHLHRLLRLFTDCLQGTFKADRRRGANAATPTAHGLAAALALQASGASSYLGRRRGGSRRARHLDASSSDAQALSVATQGWLHHESQSGGLYLGAHEKAVMDVVTGIAFAIFRLHAQEQAQGSIKPKVRQSLSARTMGSSEHQRQDIPMATNDFEAPLLKEELGRAAESCFARLGPSDLHWKTIWAVGSKQVFATGWSSSEFEVCAAVLRSAVACAAQNPSKLALRGMAAALHELAQDELTSVQQLLRQSQKYHPEVAASGEYTIAVYGARLSVFLVFLINASPESVLSPSHAEANANPLSMMSGSASQDTMVGQVASALLSLVQRACSARAVYELPLEVVLSWLPAVGVALGSAVDAISSAARSAILEILQSVAVRGSAVCEDADRNSNSHMNRPKFDSSAPGRRADMDAVTLRLLEVWHALFATGAAPGWMNEAFGDVCEIDPLPFSDTYTKDLMLMITQHHKLARQAAPSWFKPLIAARQLQAIGQSLEADLRANLLPFRTFPGSFMNGSEQAALSLASELIVPRLGSLTRAMDDYAIAWQTQHMSRRGAQDSLLRLAALQAGVPAPSAVISEDSGAAGSLGTAVHALQGLAEIFARFDCARGRLSAAFYMHSAALLLRESGDAWEAGNAFATVANCILGKSFDTEDSTGQDVSGAALHTTDALHISIAAAFLRECIASFALMGAHPEAHRIKAILEQVSGRGDRPSRAPSLAPMGPPDLQEAISYYFLVGRASTETHEHARHWGHASPKYRQVHPWARVALSTSLCVARVIANARGPLDEIGKAETALVERLQRGTGLALAEGRLEWETREVWEASSTNTAQKSRLVIQAVLNSLGPERDGAIGKEAFYVRRLWPVRQWQKTAPMLRCPGEFVLLPNALDETPRSGNASPLESAGRGLLNGAGAFEDSKPRPSASQILLRTQESLSPTVALCSCDATLLPDDGPSAEDLLRASPFGDPLGPLAPPPDLRLGSRDEEFYPRRQGEVEGEEEEVGDEVDVEMEFDDVDPIPPDYPPPGFANADDMRPPSNSPPGARGTGRVGPDLSQSQTFKAIDTFGLQQAQISETSVPGVVKIVDADRAKRGENPMLFRTDQPVELIAFVQALQAGQTQS</sequence>
<proteinExistence type="predicted"/>
<keyword evidence="3" id="KW-1185">Reference proteome</keyword>
<evidence type="ECO:0000256" key="1">
    <source>
        <dbReference type="SAM" id="MobiDB-lite"/>
    </source>
</evidence>
<dbReference type="Proteomes" id="UP000241890">
    <property type="component" value="Unassembled WGS sequence"/>
</dbReference>
<dbReference type="EMBL" id="BEYU01000029">
    <property type="protein sequence ID" value="GBG27264.1"/>
    <property type="molecule type" value="Genomic_DNA"/>
</dbReference>
<comment type="caution">
    <text evidence="2">The sequence shown here is derived from an EMBL/GenBank/DDBJ whole genome shotgun (WGS) entry which is preliminary data.</text>
</comment>
<organism evidence="2 3">
    <name type="scientific">Hondaea fermentalgiana</name>
    <dbReference type="NCBI Taxonomy" id="2315210"/>
    <lineage>
        <taxon>Eukaryota</taxon>
        <taxon>Sar</taxon>
        <taxon>Stramenopiles</taxon>
        <taxon>Bigyra</taxon>
        <taxon>Labyrinthulomycetes</taxon>
        <taxon>Thraustochytrida</taxon>
        <taxon>Thraustochytriidae</taxon>
        <taxon>Hondaea</taxon>
    </lineage>
</organism>
<evidence type="ECO:0000313" key="2">
    <source>
        <dbReference type="EMBL" id="GBG27264.1"/>
    </source>
</evidence>
<feature type="compositionally biased region" description="Acidic residues" evidence="1">
    <location>
        <begin position="1354"/>
        <end position="1375"/>
    </location>
</feature>
<feature type="compositionally biased region" description="Pro residues" evidence="1">
    <location>
        <begin position="1376"/>
        <end position="1385"/>
    </location>
</feature>
<feature type="compositionally biased region" description="Basic and acidic residues" evidence="1">
    <location>
        <begin position="347"/>
        <end position="357"/>
    </location>
</feature>
<feature type="region of interest" description="Disordered" evidence="1">
    <location>
        <begin position="750"/>
        <end position="769"/>
    </location>
</feature>
<evidence type="ECO:0000313" key="3">
    <source>
        <dbReference type="Proteomes" id="UP000241890"/>
    </source>
</evidence>
<feature type="compositionally biased region" description="Basic and acidic residues" evidence="1">
    <location>
        <begin position="1339"/>
        <end position="1353"/>
    </location>
</feature>
<feature type="region of interest" description="Disordered" evidence="1">
    <location>
        <begin position="1322"/>
        <end position="1415"/>
    </location>
</feature>
<gene>
    <name evidence="2" type="ORF">FCC1311_034862</name>
</gene>
<protein>
    <submittedName>
        <fullName evidence="2">Uncharacterized protein</fullName>
    </submittedName>
</protein>
<dbReference type="InParanoid" id="A0A2R5GHC1"/>
<reference evidence="2 3" key="1">
    <citation type="submission" date="2017-12" db="EMBL/GenBank/DDBJ databases">
        <title>Sequencing, de novo assembly and annotation of complete genome of a new Thraustochytrid species, strain FCC1311.</title>
        <authorList>
            <person name="Sedici K."/>
            <person name="Godart F."/>
            <person name="Aiese Cigliano R."/>
            <person name="Sanseverino W."/>
            <person name="Barakat M."/>
            <person name="Ortet P."/>
            <person name="Marechal E."/>
            <person name="Cagnac O."/>
            <person name="Amato A."/>
        </authorList>
    </citation>
    <scope>NUCLEOTIDE SEQUENCE [LARGE SCALE GENOMIC DNA]</scope>
</reference>